<dbReference type="PROSITE" id="PS50123">
    <property type="entry name" value="CHER"/>
    <property type="match status" value="1"/>
</dbReference>
<evidence type="ECO:0000256" key="2">
    <source>
        <dbReference type="ARBA" id="ARBA00022603"/>
    </source>
</evidence>
<evidence type="ECO:0000313" key="9">
    <source>
        <dbReference type="Proteomes" id="UP000239724"/>
    </source>
</evidence>
<dbReference type="PANTHER" id="PTHR24422">
    <property type="entry name" value="CHEMOTAXIS PROTEIN METHYLTRANSFERASE"/>
    <property type="match status" value="1"/>
</dbReference>
<dbReference type="Gene3D" id="1.10.155.10">
    <property type="entry name" value="Chemotaxis receptor methyltransferase CheR, N-terminal domain"/>
    <property type="match status" value="1"/>
</dbReference>
<dbReference type="InterPro" id="IPR022642">
    <property type="entry name" value="CheR_C"/>
</dbReference>
<dbReference type="Proteomes" id="UP000239724">
    <property type="component" value="Unassembled WGS sequence"/>
</dbReference>
<dbReference type="SMART" id="SM00138">
    <property type="entry name" value="MeTrc"/>
    <property type="match status" value="1"/>
</dbReference>
<dbReference type="Pfam" id="PF01739">
    <property type="entry name" value="CheR"/>
    <property type="match status" value="1"/>
</dbReference>
<name>A0A2S6MV57_RHOGL</name>
<evidence type="ECO:0000313" key="8">
    <source>
        <dbReference type="EMBL" id="PPQ26228.1"/>
    </source>
</evidence>
<dbReference type="EMBL" id="NHRY01000272">
    <property type="protein sequence ID" value="PPQ26228.1"/>
    <property type="molecule type" value="Genomic_DNA"/>
</dbReference>
<keyword evidence="4 5" id="KW-0949">S-adenosyl-L-methionine</keyword>
<dbReference type="RefSeq" id="WP_104522989.1">
    <property type="nucleotide sequence ID" value="NZ_NHRY01000272.1"/>
</dbReference>
<dbReference type="InterPro" id="IPR036804">
    <property type="entry name" value="CheR_N_sf"/>
</dbReference>
<dbReference type="PIRSF" id="PIRSF000410">
    <property type="entry name" value="CheR"/>
    <property type="match status" value="1"/>
</dbReference>
<dbReference type="GO" id="GO:0032259">
    <property type="term" value="P:methylation"/>
    <property type="evidence" value="ECO:0007669"/>
    <property type="project" value="UniProtKB-KW"/>
</dbReference>
<feature type="binding site" evidence="6">
    <location>
        <position position="80"/>
    </location>
    <ligand>
        <name>S-adenosyl-L-methionine</name>
        <dbReference type="ChEBI" id="CHEBI:59789"/>
    </ligand>
</feature>
<dbReference type="SUPFAM" id="SSF53335">
    <property type="entry name" value="S-adenosyl-L-methionine-dependent methyltransferases"/>
    <property type="match status" value="1"/>
</dbReference>
<feature type="binding site" evidence="6">
    <location>
        <position position="123"/>
    </location>
    <ligand>
        <name>S-adenosyl-L-methionine</name>
        <dbReference type="ChEBI" id="CHEBI:59789"/>
    </ligand>
</feature>
<protein>
    <recommendedName>
        <fullName evidence="5">Chemotaxis protein methyltransferase</fullName>
        <ecNumber evidence="5">2.1.1.80</ecNumber>
    </recommendedName>
</protein>
<evidence type="ECO:0000256" key="4">
    <source>
        <dbReference type="ARBA" id="ARBA00022691"/>
    </source>
</evidence>
<dbReference type="InterPro" id="IPR000780">
    <property type="entry name" value="CheR_MeTrfase"/>
</dbReference>
<feature type="binding site" evidence="6">
    <location>
        <position position="84"/>
    </location>
    <ligand>
        <name>S-adenosyl-L-methionine</name>
        <dbReference type="ChEBI" id="CHEBI:59789"/>
    </ligand>
</feature>
<evidence type="ECO:0000256" key="5">
    <source>
        <dbReference type="PIRNR" id="PIRNR000410"/>
    </source>
</evidence>
<comment type="catalytic activity">
    <reaction evidence="1 5">
        <text>L-glutamyl-[protein] + S-adenosyl-L-methionine = [protein]-L-glutamate 5-O-methyl ester + S-adenosyl-L-homocysteine</text>
        <dbReference type="Rhea" id="RHEA:24452"/>
        <dbReference type="Rhea" id="RHEA-COMP:10208"/>
        <dbReference type="Rhea" id="RHEA-COMP:10311"/>
        <dbReference type="ChEBI" id="CHEBI:29973"/>
        <dbReference type="ChEBI" id="CHEBI:57856"/>
        <dbReference type="ChEBI" id="CHEBI:59789"/>
        <dbReference type="ChEBI" id="CHEBI:82795"/>
        <dbReference type="EC" id="2.1.1.80"/>
    </reaction>
</comment>
<dbReference type="InterPro" id="IPR029063">
    <property type="entry name" value="SAM-dependent_MTases_sf"/>
</dbReference>
<evidence type="ECO:0000256" key="3">
    <source>
        <dbReference type="ARBA" id="ARBA00022679"/>
    </source>
</evidence>
<dbReference type="AlphaFoldDB" id="A0A2S6MV57"/>
<keyword evidence="2 5" id="KW-0489">Methyltransferase</keyword>
<dbReference type="PANTHER" id="PTHR24422:SF19">
    <property type="entry name" value="CHEMOTAXIS PROTEIN METHYLTRANSFERASE"/>
    <property type="match status" value="1"/>
</dbReference>
<dbReference type="InterPro" id="IPR050903">
    <property type="entry name" value="Bact_Chemotaxis_MeTrfase"/>
</dbReference>
<dbReference type="SUPFAM" id="SSF47757">
    <property type="entry name" value="Chemotaxis receptor methyltransferase CheR, N-terminal domain"/>
    <property type="match status" value="1"/>
</dbReference>
<organism evidence="8 9">
    <name type="scientific">Rhodopila globiformis</name>
    <name type="common">Rhodopseudomonas globiformis</name>
    <dbReference type="NCBI Taxonomy" id="1071"/>
    <lineage>
        <taxon>Bacteria</taxon>
        <taxon>Pseudomonadati</taxon>
        <taxon>Pseudomonadota</taxon>
        <taxon>Alphaproteobacteria</taxon>
        <taxon>Acetobacterales</taxon>
        <taxon>Acetobacteraceae</taxon>
        <taxon>Rhodopila</taxon>
    </lineage>
</organism>
<feature type="binding site" evidence="6">
    <location>
        <begin position="221"/>
        <end position="222"/>
    </location>
    <ligand>
        <name>S-adenosyl-L-methionine</name>
        <dbReference type="ChEBI" id="CHEBI:59789"/>
    </ligand>
</feature>
<dbReference type="PRINTS" id="PR00996">
    <property type="entry name" value="CHERMTFRASE"/>
</dbReference>
<sequence length="276" mass="31767">MAIKYQLDDRDFRKIAQLVRDKTGIVVDERKRAFVQSRLGRRLRVLGLDDFTAYCQVLDDPQAGEAEQAMLANAVTTNFTSFFREPYHFDYLATAVLPAILAGARERNHRLRIWSAGCSTGEEPYSLAMVLCEHRQKFRDWDCRILATDLDTNVLAHAGAGIYDAERTPSIPSDLQRHYVTSADDGQIAIRDLPRSLVTFKQLNLLGDWPMKGPFDVIFCRNVTIYFDKPTQRTLLDRFARILRPDGWLFVGHSESLLNLTDRFHLVGRTVYRRIR</sequence>
<dbReference type="Pfam" id="PF03705">
    <property type="entry name" value="CheR_N"/>
    <property type="match status" value="1"/>
</dbReference>
<keyword evidence="3 5" id="KW-0808">Transferase</keyword>
<evidence type="ECO:0000256" key="1">
    <source>
        <dbReference type="ARBA" id="ARBA00001541"/>
    </source>
</evidence>
<dbReference type="Gene3D" id="3.40.50.150">
    <property type="entry name" value="Vaccinia Virus protein VP39"/>
    <property type="match status" value="1"/>
</dbReference>
<reference evidence="8 9" key="1">
    <citation type="journal article" date="2018" name="Arch. Microbiol.">
        <title>New insights into the metabolic potential of the phototrophic purple bacterium Rhodopila globiformis DSM 161(T) from its draft genome sequence and evidence for a vanadium-dependent nitrogenase.</title>
        <authorList>
            <person name="Imhoff J.F."/>
            <person name="Rahn T."/>
            <person name="Kunzel S."/>
            <person name="Neulinger S.C."/>
        </authorList>
    </citation>
    <scope>NUCLEOTIDE SEQUENCE [LARGE SCALE GENOMIC DNA]</scope>
    <source>
        <strain evidence="8 9">DSM 161</strain>
    </source>
</reference>
<dbReference type="GO" id="GO:0008983">
    <property type="term" value="F:protein-glutamate O-methyltransferase activity"/>
    <property type="evidence" value="ECO:0007669"/>
    <property type="project" value="UniProtKB-EC"/>
</dbReference>
<comment type="function">
    <text evidence="5">Methylation of the membrane-bound methyl-accepting chemotaxis proteins (MCP) to form gamma-glutamyl methyl ester residues in MCP.</text>
</comment>
<comment type="caution">
    <text evidence="8">The sequence shown here is derived from an EMBL/GenBank/DDBJ whole genome shotgun (WGS) entry which is preliminary data.</text>
</comment>
<dbReference type="EC" id="2.1.1.80" evidence="5"/>
<evidence type="ECO:0000256" key="6">
    <source>
        <dbReference type="PIRSR" id="PIRSR000410-1"/>
    </source>
</evidence>
<accession>A0A2S6MV57</accession>
<feature type="domain" description="CheR-type methyltransferase" evidence="7">
    <location>
        <begin position="1"/>
        <end position="276"/>
    </location>
</feature>
<evidence type="ECO:0000259" key="7">
    <source>
        <dbReference type="PROSITE" id="PS50123"/>
    </source>
</evidence>
<feature type="binding site" evidence="6">
    <location>
        <position position="149"/>
    </location>
    <ligand>
        <name>S-adenosyl-L-methionine</name>
        <dbReference type="ChEBI" id="CHEBI:59789"/>
    </ligand>
</feature>
<proteinExistence type="predicted"/>
<feature type="binding site" evidence="6">
    <location>
        <position position="78"/>
    </location>
    <ligand>
        <name>S-adenosyl-L-methionine</name>
        <dbReference type="ChEBI" id="CHEBI:59789"/>
    </ligand>
</feature>
<gene>
    <name evidence="8" type="ORF">CCS01_30895</name>
</gene>
<dbReference type="CDD" id="cd02440">
    <property type="entry name" value="AdoMet_MTases"/>
    <property type="match status" value="1"/>
</dbReference>
<dbReference type="InterPro" id="IPR022641">
    <property type="entry name" value="CheR_N"/>
</dbReference>
<dbReference type="OrthoDB" id="9816309at2"/>
<dbReference type="InterPro" id="IPR026024">
    <property type="entry name" value="Chemotaxis_MeTrfase_CheR"/>
</dbReference>
<keyword evidence="9" id="KW-1185">Reference proteome</keyword>
<feature type="binding site" evidence="6">
    <location>
        <begin position="204"/>
        <end position="205"/>
    </location>
    <ligand>
        <name>S-adenosyl-L-methionine</name>
        <dbReference type="ChEBI" id="CHEBI:59789"/>
    </ligand>
</feature>